<feature type="region of interest" description="Disordered" evidence="1">
    <location>
        <begin position="1"/>
        <end position="121"/>
    </location>
</feature>
<protein>
    <submittedName>
        <fullName evidence="2">Uncharacterized protein</fullName>
    </submittedName>
</protein>
<evidence type="ECO:0000313" key="3">
    <source>
        <dbReference type="Proteomes" id="UP001176521"/>
    </source>
</evidence>
<feature type="compositionally biased region" description="Acidic residues" evidence="1">
    <location>
        <begin position="1"/>
        <end position="15"/>
    </location>
</feature>
<name>A0AAN6JGV8_9BASI</name>
<comment type="caution">
    <text evidence="2">The sequence shown here is derived from an EMBL/GenBank/DDBJ whole genome shotgun (WGS) entry which is preliminary data.</text>
</comment>
<reference evidence="2" key="1">
    <citation type="journal article" date="2023" name="PhytoFront">
        <title>Draft Genome Resources of Seven Strains of Tilletia horrida, Causal Agent of Kernel Smut of Rice.</title>
        <authorList>
            <person name="Khanal S."/>
            <person name="Antony Babu S."/>
            <person name="Zhou X.G."/>
        </authorList>
    </citation>
    <scope>NUCLEOTIDE SEQUENCE</scope>
    <source>
        <strain evidence="2">TX3</strain>
    </source>
</reference>
<keyword evidence="3" id="KW-1185">Reference proteome</keyword>
<dbReference type="Proteomes" id="UP001176521">
    <property type="component" value="Unassembled WGS sequence"/>
</dbReference>
<proteinExistence type="predicted"/>
<dbReference type="AlphaFoldDB" id="A0AAN6JGV8"/>
<feature type="compositionally biased region" description="Acidic residues" evidence="1">
    <location>
        <begin position="60"/>
        <end position="70"/>
    </location>
</feature>
<evidence type="ECO:0000256" key="1">
    <source>
        <dbReference type="SAM" id="MobiDB-lite"/>
    </source>
</evidence>
<dbReference type="EMBL" id="JAPDMQ010001197">
    <property type="protein sequence ID" value="KAK0518707.1"/>
    <property type="molecule type" value="Genomic_DNA"/>
</dbReference>
<feature type="compositionally biased region" description="Basic residues" evidence="1">
    <location>
        <begin position="94"/>
        <end position="103"/>
    </location>
</feature>
<feature type="non-terminal residue" evidence="2">
    <location>
        <position position="1"/>
    </location>
</feature>
<accession>A0AAN6JGV8</accession>
<organism evidence="2 3">
    <name type="scientific">Tilletia horrida</name>
    <dbReference type="NCBI Taxonomy" id="155126"/>
    <lineage>
        <taxon>Eukaryota</taxon>
        <taxon>Fungi</taxon>
        <taxon>Dikarya</taxon>
        <taxon>Basidiomycota</taxon>
        <taxon>Ustilaginomycotina</taxon>
        <taxon>Exobasidiomycetes</taxon>
        <taxon>Tilletiales</taxon>
        <taxon>Tilletiaceae</taxon>
        <taxon>Tilletia</taxon>
    </lineage>
</organism>
<sequence length="121" mass="13395">DEDEDDDEDEDEDEHSSDGSDPSPTKRKGKAQTSKRPLGTLPPGWNKKMVEKYGYVPNDEMIESDDEPDPSDGGPSRERTISEETPLTPDPKTKRPVAKRKVARPLSPEDGAAPPPKKSRK</sequence>
<gene>
    <name evidence="2" type="ORF">OC842_007710</name>
</gene>
<evidence type="ECO:0000313" key="2">
    <source>
        <dbReference type="EMBL" id="KAK0518707.1"/>
    </source>
</evidence>